<protein>
    <submittedName>
        <fullName evidence="1">Uncharacterized protein</fullName>
    </submittedName>
</protein>
<keyword evidence="2" id="KW-1185">Reference proteome</keyword>
<dbReference type="Proteomes" id="UP000306441">
    <property type="component" value="Unassembled WGS sequence"/>
</dbReference>
<accession>A0ABY2Q5F0</accession>
<sequence length="106" mass="11409">MFGELISRLDQPEVAAAALAALDDEELTLTIERYAEANKIGLAECVAGIVRSFVDQADDEPWMQLVGIMARSSEDPTIAAFGAILRYCARDLQSDTYTIVKGGPAS</sequence>
<name>A0ABY2Q5F0_9HYPH</name>
<dbReference type="EMBL" id="SSNY01000011">
    <property type="protein sequence ID" value="THF55426.1"/>
    <property type="molecule type" value="Genomic_DNA"/>
</dbReference>
<dbReference type="RefSeq" id="WP_136359464.1">
    <property type="nucleotide sequence ID" value="NZ_SSNY01000011.1"/>
</dbReference>
<evidence type="ECO:0000313" key="2">
    <source>
        <dbReference type="Proteomes" id="UP000306441"/>
    </source>
</evidence>
<reference evidence="1 2" key="1">
    <citation type="submission" date="2019-04" db="EMBL/GenBank/DDBJ databases">
        <title>Mesorhizobium composti sp. nov., isolated from compost.</title>
        <authorList>
            <person name="Lin S.-Y."/>
            <person name="Hameed A."/>
            <person name="Hsieh Y.-T."/>
            <person name="Young C.-C."/>
        </authorList>
    </citation>
    <scope>NUCLEOTIDE SEQUENCE [LARGE SCALE GENOMIC DNA]</scope>
    <source>
        <strain evidence="1 2">CC-YTH430</strain>
    </source>
</reference>
<evidence type="ECO:0000313" key="1">
    <source>
        <dbReference type="EMBL" id="THF55426.1"/>
    </source>
</evidence>
<comment type="caution">
    <text evidence="1">The sequence shown here is derived from an EMBL/GenBank/DDBJ whole genome shotgun (WGS) entry which is preliminary data.</text>
</comment>
<gene>
    <name evidence="1" type="ORF">E6C48_17475</name>
</gene>
<proteinExistence type="predicted"/>
<organism evidence="1 2">
    <name type="scientific">Ollibium composti</name>
    <dbReference type="NCBI Taxonomy" id="2675109"/>
    <lineage>
        <taxon>Bacteria</taxon>
        <taxon>Pseudomonadati</taxon>
        <taxon>Pseudomonadota</taxon>
        <taxon>Alphaproteobacteria</taxon>
        <taxon>Hyphomicrobiales</taxon>
        <taxon>Phyllobacteriaceae</taxon>
        <taxon>Ollibium</taxon>
    </lineage>
</organism>